<dbReference type="Gene3D" id="3.40.309.10">
    <property type="entry name" value="Aldehyde Dehydrogenase, Chain A, domain 2"/>
    <property type="match status" value="1"/>
</dbReference>
<comment type="caution">
    <text evidence="4">The sequence shown here is derived from an EMBL/GenBank/DDBJ whole genome shotgun (WGS) entry which is preliminary data.</text>
</comment>
<keyword evidence="2" id="KW-0560">Oxidoreductase</keyword>
<accession>F3GGN7</accession>
<reference evidence="4 5" key="1">
    <citation type="journal article" date="2011" name="PLoS Pathog.">
        <title>Dynamic evolution of pathogenicity revealed by sequencing and comparative genomics of 19 Pseudomonas syringae isolates.</title>
        <authorList>
            <person name="Baltrus D.A."/>
            <person name="Nishimura M.T."/>
            <person name="Romanchuk A."/>
            <person name="Chang J.H."/>
            <person name="Mukhtar M.S."/>
            <person name="Cherkis K."/>
            <person name="Roach J."/>
            <person name="Grant S.R."/>
            <person name="Jones C.D."/>
            <person name="Dangl J.L."/>
        </authorList>
    </citation>
    <scope>NUCLEOTIDE SEQUENCE [LARGE SCALE GENOMIC DNA]</scope>
    <source>
        <strain evidence="4 5">1704B</strain>
    </source>
</reference>
<dbReference type="AlphaFoldDB" id="F3GGN7"/>
<dbReference type="FunFam" id="3.40.309.10:FF:000012">
    <property type="entry name" value="Betaine aldehyde dehydrogenase"/>
    <property type="match status" value="1"/>
</dbReference>
<organism evidence="4 5">
    <name type="scientific">Pseudomonas syringae pv. pisi str. 1704B</name>
    <dbReference type="NCBI Taxonomy" id="629263"/>
    <lineage>
        <taxon>Bacteria</taxon>
        <taxon>Pseudomonadati</taxon>
        <taxon>Pseudomonadota</taxon>
        <taxon>Gammaproteobacteria</taxon>
        <taxon>Pseudomonadales</taxon>
        <taxon>Pseudomonadaceae</taxon>
        <taxon>Pseudomonas</taxon>
        <taxon>Pseudomonas syringae</taxon>
    </lineage>
</organism>
<dbReference type="InterPro" id="IPR016161">
    <property type="entry name" value="Ald_DH/histidinol_DH"/>
</dbReference>
<dbReference type="GO" id="GO:0016620">
    <property type="term" value="F:oxidoreductase activity, acting on the aldehyde or oxo group of donors, NAD or NADP as acceptor"/>
    <property type="evidence" value="ECO:0007669"/>
    <property type="project" value="InterPro"/>
</dbReference>
<dbReference type="InterPro" id="IPR016162">
    <property type="entry name" value="Ald_DH_N"/>
</dbReference>
<proteinExistence type="inferred from homology"/>
<dbReference type="Proteomes" id="UP000004986">
    <property type="component" value="Unassembled WGS sequence"/>
</dbReference>
<feature type="non-terminal residue" evidence="4">
    <location>
        <position position="1"/>
    </location>
</feature>
<dbReference type="PANTHER" id="PTHR11699">
    <property type="entry name" value="ALDEHYDE DEHYDROGENASE-RELATED"/>
    <property type="match status" value="1"/>
</dbReference>
<keyword evidence="5" id="KW-1185">Reference proteome</keyword>
<dbReference type="InterPro" id="IPR015590">
    <property type="entry name" value="Aldehyde_DH_dom"/>
</dbReference>
<sequence>GSPNIIFADADLDSAINGAVAGIYAASGQSCVSGSRLLVQDEIYDEFVERLAERASRIRIGNPQDEGTEMGPMATAQQLAVVEGLVADALAEGARLRLGGKRPTLDSKGWFYEPTLFECDHNSMKIMQEEVFGPVASVIRFKDEAEALAIANDSQFGLAAGIWTRDLGRAHRLARDIRSGIIWVNTYRAVSAMAPIGGFKNSGYGRESGIDSVLAYTELKTVWINLSQAPMPDPFVMR</sequence>
<evidence type="ECO:0000313" key="4">
    <source>
        <dbReference type="EMBL" id="EGH46237.1"/>
    </source>
</evidence>
<comment type="similarity">
    <text evidence="1">Belongs to the aldehyde dehydrogenase family.</text>
</comment>
<evidence type="ECO:0000313" key="5">
    <source>
        <dbReference type="Proteomes" id="UP000004986"/>
    </source>
</evidence>
<evidence type="ECO:0000259" key="3">
    <source>
        <dbReference type="Pfam" id="PF00171"/>
    </source>
</evidence>
<gene>
    <name evidence="4" type="ORF">PSYPI_29584</name>
</gene>
<dbReference type="InterPro" id="IPR016163">
    <property type="entry name" value="Ald_DH_C"/>
</dbReference>
<dbReference type="Pfam" id="PF00171">
    <property type="entry name" value="Aldedh"/>
    <property type="match status" value="1"/>
</dbReference>
<evidence type="ECO:0000256" key="2">
    <source>
        <dbReference type="ARBA" id="ARBA00023002"/>
    </source>
</evidence>
<name>F3GGN7_PSESJ</name>
<feature type="domain" description="Aldehyde dehydrogenase" evidence="3">
    <location>
        <begin position="2"/>
        <end position="222"/>
    </location>
</feature>
<protein>
    <submittedName>
        <fullName evidence="4">Aldehyde dehydrogenase</fullName>
    </submittedName>
</protein>
<dbReference type="HOGENOM" id="CLU_1163291_0_0_6"/>
<dbReference type="PATRIC" id="fig|629263.4.peg.4760"/>
<dbReference type="Gene3D" id="3.40.605.10">
    <property type="entry name" value="Aldehyde Dehydrogenase, Chain A, domain 1"/>
    <property type="match status" value="1"/>
</dbReference>
<evidence type="ECO:0000256" key="1">
    <source>
        <dbReference type="ARBA" id="ARBA00009986"/>
    </source>
</evidence>
<dbReference type="EMBL" id="AEAI01001535">
    <property type="protein sequence ID" value="EGH46237.1"/>
    <property type="molecule type" value="Genomic_DNA"/>
</dbReference>
<dbReference type="SUPFAM" id="SSF53720">
    <property type="entry name" value="ALDH-like"/>
    <property type="match status" value="1"/>
</dbReference>